<evidence type="ECO:0000313" key="2">
    <source>
        <dbReference type="Proteomes" id="UP001633002"/>
    </source>
</evidence>
<protein>
    <submittedName>
        <fullName evidence="1">Uncharacterized protein</fullName>
    </submittedName>
</protein>
<dbReference type="Proteomes" id="UP001633002">
    <property type="component" value="Unassembled WGS sequence"/>
</dbReference>
<dbReference type="EMBL" id="JBJQOH010000007">
    <property type="protein sequence ID" value="KAL3679102.1"/>
    <property type="molecule type" value="Genomic_DNA"/>
</dbReference>
<evidence type="ECO:0000313" key="1">
    <source>
        <dbReference type="EMBL" id="KAL3679102.1"/>
    </source>
</evidence>
<dbReference type="Gene3D" id="3.20.20.140">
    <property type="entry name" value="Metal-dependent hydrolases"/>
    <property type="match status" value="1"/>
</dbReference>
<dbReference type="InterPro" id="IPR032466">
    <property type="entry name" value="Metal_Hydrolase"/>
</dbReference>
<accession>A0ABD3GLS1</accession>
<dbReference type="SUPFAM" id="SSF51556">
    <property type="entry name" value="Metallo-dependent hydrolases"/>
    <property type="match status" value="1"/>
</dbReference>
<dbReference type="PANTHER" id="PTHR43137:SF1">
    <property type="entry name" value="DIHYDROOROTASE"/>
    <property type="match status" value="1"/>
</dbReference>
<dbReference type="InterPro" id="IPR004721">
    <property type="entry name" value="DHOdimr"/>
</dbReference>
<gene>
    <name evidence="1" type="ORF">R1sor_022058</name>
</gene>
<comment type="caution">
    <text evidence="1">The sequence shown here is derived from an EMBL/GenBank/DDBJ whole genome shotgun (WGS) entry which is preliminary data.</text>
</comment>
<sequence>MSKSCTGLAFELVKCLSESPCMKVGALDKLEAFASFNGPDFYRLPRNTSTVTLEKVPVNIPTEYSFGSGTVVPICAGETLEWSVSSTNKF</sequence>
<keyword evidence="2" id="KW-1185">Reference proteome</keyword>
<proteinExistence type="predicted"/>
<dbReference type="AlphaFoldDB" id="A0ABD3GLS1"/>
<reference evidence="1 2" key="1">
    <citation type="submission" date="2024-09" db="EMBL/GenBank/DDBJ databases">
        <title>Chromosome-scale assembly of Riccia sorocarpa.</title>
        <authorList>
            <person name="Paukszto L."/>
        </authorList>
    </citation>
    <scope>NUCLEOTIDE SEQUENCE [LARGE SCALE GENOMIC DNA]</scope>
    <source>
        <strain evidence="1">LP-2024</strain>
        <tissue evidence="1">Aerial parts of the thallus</tissue>
    </source>
</reference>
<name>A0ABD3GLS1_9MARC</name>
<organism evidence="1 2">
    <name type="scientific">Riccia sorocarpa</name>
    <dbReference type="NCBI Taxonomy" id="122646"/>
    <lineage>
        <taxon>Eukaryota</taxon>
        <taxon>Viridiplantae</taxon>
        <taxon>Streptophyta</taxon>
        <taxon>Embryophyta</taxon>
        <taxon>Marchantiophyta</taxon>
        <taxon>Marchantiopsida</taxon>
        <taxon>Marchantiidae</taxon>
        <taxon>Marchantiales</taxon>
        <taxon>Ricciaceae</taxon>
        <taxon>Riccia</taxon>
    </lineage>
</organism>
<dbReference type="PANTHER" id="PTHR43137">
    <property type="entry name" value="DIHYDROOROTASE"/>
    <property type="match status" value="1"/>
</dbReference>